<evidence type="ECO:0000313" key="1">
    <source>
        <dbReference type="EMBL" id="TWU42966.1"/>
    </source>
</evidence>
<evidence type="ECO:0000313" key="2">
    <source>
        <dbReference type="Proteomes" id="UP000315471"/>
    </source>
</evidence>
<name>A0A5C6E646_9BACT</name>
<sequence>MPLTSCLIGTITHPLEAVTFVMQRPTNLERLSGLTTVMSMAILTIFATGCTSFNLPGIHLPGAGTSPDGTKYVSNSTGADYKGFDETMTETVYQRVREAAANNAIVLQVDGNREESRVLPLPADGRSVFVSSLLTQSGVVEEIGGVKVVLYRSSPQTIGGVKLDVKMSEGGKTVLPESDYALHPGDRIFVAKKPIVLMDGLLTSALGL</sequence>
<comment type="caution">
    <text evidence="1">The sequence shown here is derived from an EMBL/GenBank/DDBJ whole genome shotgun (WGS) entry which is preliminary data.</text>
</comment>
<dbReference type="EMBL" id="SJPY01000003">
    <property type="protein sequence ID" value="TWU42966.1"/>
    <property type="molecule type" value="Genomic_DNA"/>
</dbReference>
<evidence type="ECO:0008006" key="3">
    <source>
        <dbReference type="Google" id="ProtNLM"/>
    </source>
</evidence>
<dbReference type="AlphaFoldDB" id="A0A5C6E646"/>
<keyword evidence="2" id="KW-1185">Reference proteome</keyword>
<accession>A0A5C6E646</accession>
<organism evidence="1 2">
    <name type="scientific">Novipirellula aureliae</name>
    <dbReference type="NCBI Taxonomy" id="2527966"/>
    <lineage>
        <taxon>Bacteria</taxon>
        <taxon>Pseudomonadati</taxon>
        <taxon>Planctomycetota</taxon>
        <taxon>Planctomycetia</taxon>
        <taxon>Pirellulales</taxon>
        <taxon>Pirellulaceae</taxon>
        <taxon>Novipirellula</taxon>
    </lineage>
</organism>
<proteinExistence type="predicted"/>
<dbReference type="Proteomes" id="UP000315471">
    <property type="component" value="Unassembled WGS sequence"/>
</dbReference>
<reference evidence="1 2" key="1">
    <citation type="submission" date="2019-02" db="EMBL/GenBank/DDBJ databases">
        <title>Deep-cultivation of Planctomycetes and their phenomic and genomic characterization uncovers novel biology.</title>
        <authorList>
            <person name="Wiegand S."/>
            <person name="Jogler M."/>
            <person name="Boedeker C."/>
            <person name="Pinto D."/>
            <person name="Vollmers J."/>
            <person name="Rivas-Marin E."/>
            <person name="Kohn T."/>
            <person name="Peeters S.H."/>
            <person name="Heuer A."/>
            <person name="Rast P."/>
            <person name="Oberbeckmann S."/>
            <person name="Bunk B."/>
            <person name="Jeske O."/>
            <person name="Meyerdierks A."/>
            <person name="Storesund J.E."/>
            <person name="Kallscheuer N."/>
            <person name="Luecker S."/>
            <person name="Lage O.M."/>
            <person name="Pohl T."/>
            <person name="Merkel B.J."/>
            <person name="Hornburger P."/>
            <person name="Mueller R.-W."/>
            <person name="Bruemmer F."/>
            <person name="Labrenz M."/>
            <person name="Spormann A.M."/>
            <person name="Op Den Camp H."/>
            <person name="Overmann J."/>
            <person name="Amann R."/>
            <person name="Jetten M.S.M."/>
            <person name="Mascher T."/>
            <person name="Medema M.H."/>
            <person name="Devos D.P."/>
            <person name="Kaster A.-K."/>
            <person name="Ovreas L."/>
            <person name="Rohde M."/>
            <person name="Galperin M.Y."/>
            <person name="Jogler C."/>
        </authorList>
    </citation>
    <scope>NUCLEOTIDE SEQUENCE [LARGE SCALE GENOMIC DNA]</scope>
    <source>
        <strain evidence="1 2">Q31b</strain>
    </source>
</reference>
<gene>
    <name evidence="1" type="ORF">Q31b_20000</name>
</gene>
<protein>
    <recommendedName>
        <fullName evidence="3">Polysaccharide biosynthesis/export protein</fullName>
    </recommendedName>
</protein>